<name>A0A173XIT0_9FIRM</name>
<organism evidence="2 3">
    <name type="scientific">[Ruminococcus] torques</name>
    <dbReference type="NCBI Taxonomy" id="33039"/>
    <lineage>
        <taxon>Bacteria</taxon>
        <taxon>Bacillati</taxon>
        <taxon>Bacillota</taxon>
        <taxon>Clostridia</taxon>
        <taxon>Lachnospirales</taxon>
        <taxon>Lachnospiraceae</taxon>
        <taxon>Mediterraneibacter</taxon>
    </lineage>
</organism>
<gene>
    <name evidence="2" type="ORF">ERS852456_00100</name>
</gene>
<evidence type="ECO:0000313" key="2">
    <source>
        <dbReference type="EMBL" id="CUN50946.1"/>
    </source>
</evidence>
<dbReference type="Pfam" id="PF13031">
    <property type="entry name" value="DUF3892"/>
    <property type="match status" value="1"/>
</dbReference>
<proteinExistence type="predicted"/>
<evidence type="ECO:0000313" key="3">
    <source>
        <dbReference type="Proteomes" id="UP000095787"/>
    </source>
</evidence>
<reference evidence="2 3" key="1">
    <citation type="submission" date="2015-09" db="EMBL/GenBank/DDBJ databases">
        <authorList>
            <consortium name="Pathogen Informatics"/>
        </authorList>
    </citation>
    <scope>NUCLEOTIDE SEQUENCE [LARGE SCALE GENOMIC DNA]</scope>
    <source>
        <strain evidence="2 3">2789STDY5834841</strain>
    </source>
</reference>
<evidence type="ECO:0008006" key="4">
    <source>
        <dbReference type="Google" id="ProtNLM"/>
    </source>
</evidence>
<accession>A0A173XIT0</accession>
<dbReference type="InterPro" id="IPR024997">
    <property type="entry name" value="DUF3892"/>
</dbReference>
<evidence type="ECO:0000256" key="1">
    <source>
        <dbReference type="SAM" id="MobiDB-lite"/>
    </source>
</evidence>
<sequence length="91" mass="10369">MKATKIKMKPGCSNSTKTTEIDQIYIEGCTNPGYFKKATLYDYLKSNPNSIYVDISPYPYLMPALSSHNEKYVRSEPNDTPTDNLLRLPRS</sequence>
<dbReference type="EMBL" id="CYZO01000001">
    <property type="protein sequence ID" value="CUN50946.1"/>
    <property type="molecule type" value="Genomic_DNA"/>
</dbReference>
<feature type="region of interest" description="Disordered" evidence="1">
    <location>
        <begin position="69"/>
        <end position="91"/>
    </location>
</feature>
<dbReference type="RefSeq" id="WP_009242453.1">
    <property type="nucleotide sequence ID" value="NZ_AP028249.1"/>
</dbReference>
<dbReference type="AlphaFoldDB" id="A0A173XIT0"/>
<dbReference type="Proteomes" id="UP000095787">
    <property type="component" value="Unassembled WGS sequence"/>
</dbReference>
<protein>
    <recommendedName>
        <fullName evidence="4">DUF3892 domain-containing protein</fullName>
    </recommendedName>
</protein>